<gene>
    <name evidence="6" type="primary">AAH1</name>
    <name evidence="6" type="ORF">LMG24238_03827</name>
</gene>
<reference evidence="6 7" key="1">
    <citation type="submission" date="2020-04" db="EMBL/GenBank/DDBJ databases">
        <authorList>
            <person name="De Canck E."/>
        </authorList>
    </citation>
    <scope>NUCLEOTIDE SEQUENCE [LARGE SCALE GENOMIC DNA]</scope>
    <source>
        <strain evidence="6 7">LMG 24238</strain>
    </source>
</reference>
<protein>
    <submittedName>
        <fullName evidence="6">Adenine deaminase</fullName>
        <ecNumber evidence="6">3.5.4.2</ecNumber>
    </submittedName>
</protein>
<dbReference type="GO" id="GO:0005829">
    <property type="term" value="C:cytosol"/>
    <property type="evidence" value="ECO:0007669"/>
    <property type="project" value="TreeGrafter"/>
</dbReference>
<sequence>MKEQACSNHSIIATAVLSSFRVLEVLKATSFNASLAESDLREAVYLTYQPWAARQPDHIFENSWQWLKAHRSMRFELEGDAAQISLSQLASEFVEIRHRAARIKLNKFGAWQQSVLSRIGGLPIQAFASVSERRLESDAHRRMEDSRPDDSSSRELISPYDASVEDYIGREGLHETHLHLNGSTHAEICWLRALREPDAEVKDFNKKWRDVSNPQASKLRELVRSVNPSLTPAELSRQLRVAGQLRKWLFSAACNWVDDDTPIPVHYDDFAEGTAKRPLFYADVGLIPQMPGRGDELVWLMKVVAHLQSRPNAIYSRMFHLYLVLQNQYYRLLVQSEEQFGFDQFQKLTYSDLREPAERDYYQRFATMHGDSPDTSRVIYLEGRFAPKASIEKNAGLLQDVLVGYLRYLRDSAVRDEIPATAPVTSLEAALRELDNFFKAERNTTRRVHSLALVAHFIKLPWSSTPRGKAGLFRFAGLRAELEDRANVLISTLTRWPRLRNWVRGIDAAANELHAPPEVFASIFRVCETAGLTRRTYHAGEDFTHLVSGLRHMADAIDLLGLGGGDRLGHGTAMGISPKLWVDRMPGQLVAKKGDWLLDLLFAWQMLRQMPEETAEAYRVEGMILDLAGEIFQEEVSCTTLSRVMKLRGLNVRLLVDSTARSWDWRASAASALWLPEAKRVADAQASNPSDVAMLVRWFIDVDLWERSEQLMEVEGAFFDNDTYVRLQQSLMRLVRDKGIVVETLPSSNVRISQYHSFVEHHALRWMRVPGFVEEHDPEIMVSLGSDDPGIFAGDLNGEFYQLYAALRSVGLGDKTALEFLAPLNERGRQYRFHAPSVAVNGTATDSSVHRLVGPTVSALAPSIQAG</sequence>
<dbReference type="GO" id="GO:0009168">
    <property type="term" value="P:purine ribonucleoside monophosphate biosynthetic process"/>
    <property type="evidence" value="ECO:0007669"/>
    <property type="project" value="InterPro"/>
</dbReference>
<evidence type="ECO:0000313" key="6">
    <source>
        <dbReference type="EMBL" id="CAB3704845.1"/>
    </source>
</evidence>
<dbReference type="InterPro" id="IPR006330">
    <property type="entry name" value="Ado/ade_deaminase"/>
</dbReference>
<dbReference type="RefSeq" id="WP_175051854.1">
    <property type="nucleotide sequence ID" value="NZ_CADIKC010000005.1"/>
</dbReference>
<dbReference type="PANTHER" id="PTHR11409">
    <property type="entry name" value="ADENOSINE DEAMINASE"/>
    <property type="match status" value="1"/>
</dbReference>
<dbReference type="GO" id="GO:0046103">
    <property type="term" value="P:inosine biosynthetic process"/>
    <property type="evidence" value="ECO:0007669"/>
    <property type="project" value="TreeGrafter"/>
</dbReference>
<dbReference type="AlphaFoldDB" id="A0A6J5BFY4"/>
<dbReference type="EC" id="3.5.4.2" evidence="6"/>
<dbReference type="PROSITE" id="PS00485">
    <property type="entry name" value="A_DEAMINASE"/>
    <property type="match status" value="1"/>
</dbReference>
<dbReference type="InterPro" id="IPR006650">
    <property type="entry name" value="A/AMP_deam_AS"/>
</dbReference>
<keyword evidence="7" id="KW-1185">Reference proteome</keyword>
<evidence type="ECO:0000256" key="1">
    <source>
        <dbReference type="ARBA" id="ARBA00001947"/>
    </source>
</evidence>
<dbReference type="SUPFAM" id="SSF51556">
    <property type="entry name" value="Metallo-dependent hydrolases"/>
    <property type="match status" value="1"/>
</dbReference>
<evidence type="ECO:0000256" key="2">
    <source>
        <dbReference type="ARBA" id="ARBA00006676"/>
    </source>
</evidence>
<dbReference type="GO" id="GO:0000034">
    <property type="term" value="F:adenine deaminase activity"/>
    <property type="evidence" value="ECO:0007669"/>
    <property type="project" value="UniProtKB-EC"/>
</dbReference>
<keyword evidence="3" id="KW-0479">Metal-binding</keyword>
<dbReference type="PANTHER" id="PTHR11409:SF43">
    <property type="entry name" value="ADENOSINE DEAMINASE"/>
    <property type="match status" value="1"/>
</dbReference>
<comment type="cofactor">
    <cofactor evidence="1">
        <name>Zn(2+)</name>
        <dbReference type="ChEBI" id="CHEBI:29105"/>
    </cofactor>
</comment>
<dbReference type="GO" id="GO:0043103">
    <property type="term" value="P:hypoxanthine salvage"/>
    <property type="evidence" value="ECO:0007669"/>
    <property type="project" value="TreeGrafter"/>
</dbReference>
<comment type="similarity">
    <text evidence="2">Belongs to the metallo-dependent hydrolases superfamily. Adenosine and AMP deaminases family.</text>
</comment>
<dbReference type="EMBL" id="CADIKC010000005">
    <property type="protein sequence ID" value="CAB3704845.1"/>
    <property type="molecule type" value="Genomic_DNA"/>
</dbReference>
<dbReference type="Gene3D" id="3.20.20.140">
    <property type="entry name" value="Metal-dependent hydrolases"/>
    <property type="match status" value="2"/>
</dbReference>
<evidence type="ECO:0000256" key="5">
    <source>
        <dbReference type="ARBA" id="ARBA00022833"/>
    </source>
</evidence>
<dbReference type="InterPro" id="IPR032466">
    <property type="entry name" value="Metal_Hydrolase"/>
</dbReference>
<dbReference type="Proteomes" id="UP000494255">
    <property type="component" value="Unassembled WGS sequence"/>
</dbReference>
<dbReference type="GO" id="GO:0004000">
    <property type="term" value="F:adenosine deaminase activity"/>
    <property type="evidence" value="ECO:0007669"/>
    <property type="project" value="TreeGrafter"/>
</dbReference>
<evidence type="ECO:0000256" key="3">
    <source>
        <dbReference type="ARBA" id="ARBA00022723"/>
    </source>
</evidence>
<evidence type="ECO:0000256" key="4">
    <source>
        <dbReference type="ARBA" id="ARBA00022801"/>
    </source>
</evidence>
<evidence type="ECO:0000313" key="7">
    <source>
        <dbReference type="Proteomes" id="UP000494255"/>
    </source>
</evidence>
<dbReference type="GO" id="GO:0046872">
    <property type="term" value="F:metal ion binding"/>
    <property type="evidence" value="ECO:0007669"/>
    <property type="project" value="UniProtKB-KW"/>
</dbReference>
<dbReference type="GO" id="GO:0006154">
    <property type="term" value="P:adenosine catabolic process"/>
    <property type="evidence" value="ECO:0007669"/>
    <property type="project" value="TreeGrafter"/>
</dbReference>
<keyword evidence="5" id="KW-0862">Zinc</keyword>
<name>A0A6J5BFY4_9BURK</name>
<dbReference type="GeneID" id="97042437"/>
<keyword evidence="4 6" id="KW-0378">Hydrolase</keyword>
<organism evidence="6 7">
    <name type="scientific">Paraburkholderia sediminicola</name>
    <dbReference type="NCBI Taxonomy" id="458836"/>
    <lineage>
        <taxon>Bacteria</taxon>
        <taxon>Pseudomonadati</taxon>
        <taxon>Pseudomonadota</taxon>
        <taxon>Betaproteobacteria</taxon>
        <taxon>Burkholderiales</taxon>
        <taxon>Burkholderiaceae</taxon>
        <taxon>Paraburkholderia</taxon>
    </lineage>
</organism>
<accession>A0A6J5BFY4</accession>
<proteinExistence type="inferred from homology"/>